<evidence type="ECO:0000313" key="1">
    <source>
        <dbReference type="EMBL" id="MXO74726.1"/>
    </source>
</evidence>
<proteinExistence type="predicted"/>
<dbReference type="SUPFAM" id="SSF88713">
    <property type="entry name" value="Glycoside hydrolase/deacetylase"/>
    <property type="match status" value="1"/>
</dbReference>
<name>A0A6I4TDN1_9SPHN</name>
<dbReference type="AlphaFoldDB" id="A0A6I4TDN1"/>
<sequence>MDSPIFEPPARGREARFGPAFGTRVLLTIDAEEEFDWRAPFSRTAYSLTHVPRIAHFQQFCEGLGVAPVYLVDWPIATSPEAVAIIGSAVRAGRAEVGMQLHPWVNPPFDEDLSAQNSYPGNLPRDLERSKFLRLHERVVTAFGTAPLIYRAGRYGLGPDSADLLRESGVPIDSSVRTHFDYRDSQGPDYSRHPLAPYWVDEGRTLLELPVTSVYWGMLRRQGRWIHPLLTRMPRAAGVAARCGLLERIALTPEGVTAEEALRGIDMALDDGLPLLVLSFHSPSLAPGHTPYIRTEADLDRLYDWFRRIYMYLEMRAVRPTTISEVMASVER</sequence>
<gene>
    <name evidence="1" type="ORF">GRI40_05755</name>
</gene>
<comment type="caution">
    <text evidence="1">The sequence shown here is derived from an EMBL/GenBank/DDBJ whole genome shotgun (WGS) entry which is preliminary data.</text>
</comment>
<dbReference type="Gene3D" id="3.20.20.370">
    <property type="entry name" value="Glycoside hydrolase/deacetylase"/>
    <property type="match status" value="1"/>
</dbReference>
<keyword evidence="2" id="KW-1185">Reference proteome</keyword>
<evidence type="ECO:0000313" key="2">
    <source>
        <dbReference type="Proteomes" id="UP000439522"/>
    </source>
</evidence>
<accession>A0A6I4TDN1</accession>
<dbReference type="InterPro" id="IPR011330">
    <property type="entry name" value="Glyco_hydro/deAcase_b/a-brl"/>
</dbReference>
<dbReference type="GO" id="GO:0005975">
    <property type="term" value="P:carbohydrate metabolic process"/>
    <property type="evidence" value="ECO:0007669"/>
    <property type="project" value="InterPro"/>
</dbReference>
<protein>
    <submittedName>
        <fullName evidence="1">WalW protein</fullName>
    </submittedName>
</protein>
<reference evidence="1 2" key="1">
    <citation type="submission" date="2019-12" db="EMBL/GenBank/DDBJ databases">
        <title>Genomic-based taxomic classification of the family Erythrobacteraceae.</title>
        <authorList>
            <person name="Xu L."/>
        </authorList>
    </citation>
    <scope>NUCLEOTIDE SEQUENCE [LARGE SCALE GENOMIC DNA]</scope>
    <source>
        <strain evidence="1 2">100921-2</strain>
    </source>
</reference>
<dbReference type="OrthoDB" id="9771584at2"/>
<dbReference type="CDD" id="cd10935">
    <property type="entry name" value="CE4_WalW"/>
    <property type="match status" value="1"/>
</dbReference>
<dbReference type="EMBL" id="WTZA01000001">
    <property type="protein sequence ID" value="MXO74726.1"/>
    <property type="molecule type" value="Genomic_DNA"/>
</dbReference>
<organism evidence="1 2">
    <name type="scientific">Tsuneonella aeria</name>
    <dbReference type="NCBI Taxonomy" id="1837929"/>
    <lineage>
        <taxon>Bacteria</taxon>
        <taxon>Pseudomonadati</taxon>
        <taxon>Pseudomonadota</taxon>
        <taxon>Alphaproteobacteria</taxon>
        <taxon>Sphingomonadales</taxon>
        <taxon>Erythrobacteraceae</taxon>
        <taxon>Tsuneonella</taxon>
    </lineage>
</organism>
<dbReference type="Proteomes" id="UP000439522">
    <property type="component" value="Unassembled WGS sequence"/>
</dbReference>
<dbReference type="RefSeq" id="WP_160610459.1">
    <property type="nucleotide sequence ID" value="NZ_WTZA01000001.1"/>
</dbReference>